<comment type="similarity">
    <text evidence="1">Belongs to the bacterial solute-binding protein 8 family.</text>
</comment>
<accession>A0A1R1EJI8</accession>
<dbReference type="RefSeq" id="WP_076173419.1">
    <property type="nucleotide sequence ID" value="NZ_MRTP01000008.1"/>
</dbReference>
<organism evidence="6 7">
    <name type="scientific">Paenibacillus rhizosphaerae</name>
    <dbReference type="NCBI Taxonomy" id="297318"/>
    <lineage>
        <taxon>Bacteria</taxon>
        <taxon>Bacillati</taxon>
        <taxon>Bacillota</taxon>
        <taxon>Bacilli</taxon>
        <taxon>Bacillales</taxon>
        <taxon>Paenibacillaceae</taxon>
        <taxon>Paenibacillus</taxon>
    </lineage>
</organism>
<dbReference type="InterPro" id="IPR050902">
    <property type="entry name" value="ABC_Transporter_SBP"/>
</dbReference>
<dbReference type="Pfam" id="PF01497">
    <property type="entry name" value="Peripla_BP_2"/>
    <property type="match status" value="1"/>
</dbReference>
<dbReference type="PROSITE" id="PS50983">
    <property type="entry name" value="FE_B12_PBP"/>
    <property type="match status" value="1"/>
</dbReference>
<dbReference type="InterPro" id="IPR054828">
    <property type="entry name" value="Vit_B12_bind_prot"/>
</dbReference>
<dbReference type="InterPro" id="IPR002491">
    <property type="entry name" value="ABC_transptr_periplasmic_BD"/>
</dbReference>
<dbReference type="PANTHER" id="PTHR30535">
    <property type="entry name" value="VITAMIN B12-BINDING PROTEIN"/>
    <property type="match status" value="1"/>
</dbReference>
<evidence type="ECO:0000256" key="3">
    <source>
        <dbReference type="SAM" id="MobiDB-lite"/>
    </source>
</evidence>
<dbReference type="STRING" id="297318.BK138_24530"/>
<dbReference type="AlphaFoldDB" id="A0A1R1EJI8"/>
<feature type="signal peptide" evidence="4">
    <location>
        <begin position="1"/>
        <end position="25"/>
    </location>
</feature>
<keyword evidence="7" id="KW-1185">Reference proteome</keyword>
<dbReference type="GO" id="GO:0071281">
    <property type="term" value="P:cellular response to iron ion"/>
    <property type="evidence" value="ECO:0007669"/>
    <property type="project" value="TreeGrafter"/>
</dbReference>
<dbReference type="Proteomes" id="UP000187172">
    <property type="component" value="Unassembled WGS sequence"/>
</dbReference>
<name>A0A1R1EJI8_9BACL</name>
<feature type="chain" id="PRO_5039222423" evidence="4">
    <location>
        <begin position="26"/>
        <end position="337"/>
    </location>
</feature>
<dbReference type="SUPFAM" id="SSF53807">
    <property type="entry name" value="Helical backbone' metal receptor"/>
    <property type="match status" value="1"/>
</dbReference>
<proteinExistence type="inferred from homology"/>
<feature type="compositionally biased region" description="Polar residues" evidence="3">
    <location>
        <begin position="29"/>
        <end position="52"/>
    </location>
</feature>
<evidence type="ECO:0000256" key="2">
    <source>
        <dbReference type="ARBA" id="ARBA00022729"/>
    </source>
</evidence>
<protein>
    <submittedName>
        <fullName evidence="6">Cobalamin-binding protein</fullName>
    </submittedName>
</protein>
<feature type="domain" description="Fe/B12 periplasmic-binding" evidence="5">
    <location>
        <begin position="81"/>
        <end position="335"/>
    </location>
</feature>
<dbReference type="PANTHER" id="PTHR30535:SF34">
    <property type="entry name" value="MOLYBDATE-BINDING PROTEIN MOLA"/>
    <property type="match status" value="1"/>
</dbReference>
<evidence type="ECO:0000256" key="4">
    <source>
        <dbReference type="SAM" id="SignalP"/>
    </source>
</evidence>
<sequence>MNVTLKRWSTGLAALLLALSLSACGAKNEGSSASQQPAAQTEQNTDNSASQTKTDELKTTYPLTIQDATGESFTFKEAPKHIISVSPAETEALFAIGLDSEIVGVSDYDDYPEAAKSKAKMGGITKPNEEAIIAAQPDIVFTGISMSEEAVKKLRDLGIQIFKTDPKTVDDVIKNIETYGLITDHQAEAKAVVDKMKQEENEVTEAVKSLTPEQKKKVYIEFSPGWTVGKGEFMDELITLAGGVNVAADTEGWSEISEEKIIKDNPDVILYAKSVIDEKTKKSLGDIIKGRSGWDQITAVKNDAVIGLDDNLLSRPGPRVTQGLKEVAKAIYPDLFK</sequence>
<evidence type="ECO:0000259" key="5">
    <source>
        <dbReference type="PROSITE" id="PS50983"/>
    </source>
</evidence>
<dbReference type="NCBIfam" id="NF038402">
    <property type="entry name" value="TroA_like"/>
    <property type="match status" value="1"/>
</dbReference>
<dbReference type="PROSITE" id="PS51257">
    <property type="entry name" value="PROKAR_LIPOPROTEIN"/>
    <property type="match status" value="1"/>
</dbReference>
<reference evidence="6 7" key="1">
    <citation type="submission" date="2016-11" db="EMBL/GenBank/DDBJ databases">
        <title>Paenibacillus species isolates.</title>
        <authorList>
            <person name="Beno S.M."/>
        </authorList>
    </citation>
    <scope>NUCLEOTIDE SEQUENCE [LARGE SCALE GENOMIC DNA]</scope>
    <source>
        <strain evidence="6 7">FSL R5-0378</strain>
    </source>
</reference>
<dbReference type="EMBL" id="MRTP01000008">
    <property type="protein sequence ID" value="OMF51993.1"/>
    <property type="molecule type" value="Genomic_DNA"/>
</dbReference>
<comment type="caution">
    <text evidence="6">The sequence shown here is derived from an EMBL/GenBank/DDBJ whole genome shotgun (WGS) entry which is preliminary data.</text>
</comment>
<evidence type="ECO:0000313" key="6">
    <source>
        <dbReference type="EMBL" id="OMF51993.1"/>
    </source>
</evidence>
<evidence type="ECO:0000313" key="7">
    <source>
        <dbReference type="Proteomes" id="UP000187172"/>
    </source>
</evidence>
<dbReference type="Gene3D" id="3.40.50.1980">
    <property type="entry name" value="Nitrogenase molybdenum iron protein domain"/>
    <property type="match status" value="2"/>
</dbReference>
<feature type="region of interest" description="Disordered" evidence="3">
    <location>
        <begin position="28"/>
        <end position="59"/>
    </location>
</feature>
<gene>
    <name evidence="6" type="ORF">BK138_24530</name>
</gene>
<keyword evidence="2 4" id="KW-0732">Signal</keyword>
<dbReference type="CDD" id="cd01143">
    <property type="entry name" value="YvrC"/>
    <property type="match status" value="1"/>
</dbReference>
<evidence type="ECO:0000256" key="1">
    <source>
        <dbReference type="ARBA" id="ARBA00008814"/>
    </source>
</evidence>